<organism evidence="2 3">
    <name type="scientific">Oenococcus sicerae</name>
    <dbReference type="NCBI Taxonomy" id="2203724"/>
    <lineage>
        <taxon>Bacteria</taxon>
        <taxon>Bacillati</taxon>
        <taxon>Bacillota</taxon>
        <taxon>Bacilli</taxon>
        <taxon>Lactobacillales</taxon>
        <taxon>Lactobacillaceae</taxon>
        <taxon>Oenococcus</taxon>
    </lineage>
</organism>
<protein>
    <submittedName>
        <fullName evidence="2">XRE family transcriptional regulator</fullName>
    </submittedName>
</protein>
<dbReference type="AlphaFoldDB" id="A0AAJ1VMT2"/>
<evidence type="ECO:0000313" key="2">
    <source>
        <dbReference type="EMBL" id="MDN6900938.1"/>
    </source>
</evidence>
<dbReference type="RefSeq" id="WP_301711460.1">
    <property type="nucleotide sequence ID" value="NZ_SDWY01000005.1"/>
</dbReference>
<dbReference type="Proteomes" id="UP001167919">
    <property type="component" value="Unassembled WGS sequence"/>
</dbReference>
<feature type="domain" description="HTH cro/C1-type" evidence="1">
    <location>
        <begin position="11"/>
        <end position="44"/>
    </location>
</feature>
<dbReference type="InterPro" id="IPR010982">
    <property type="entry name" value="Lambda_DNA-bd_dom_sf"/>
</dbReference>
<name>A0AAJ1VMT2_9LACO</name>
<dbReference type="InterPro" id="IPR001387">
    <property type="entry name" value="Cro/C1-type_HTH"/>
</dbReference>
<evidence type="ECO:0000313" key="3">
    <source>
        <dbReference type="Proteomes" id="UP001167919"/>
    </source>
</evidence>
<dbReference type="PROSITE" id="PS50943">
    <property type="entry name" value="HTH_CROC1"/>
    <property type="match status" value="1"/>
</dbReference>
<comment type="caution">
    <text evidence="2">The sequence shown here is derived from an EMBL/GenBank/DDBJ whole genome shotgun (WGS) entry which is preliminary data.</text>
</comment>
<sequence>MIVKKEFAQLIRMKRAKDQISMNELESITGVSRSTLSKIELEKAQHISSPIYNTLKNWIEQDQQFYVLNQERN</sequence>
<dbReference type="Gene3D" id="1.10.260.40">
    <property type="entry name" value="lambda repressor-like DNA-binding domains"/>
    <property type="match status" value="1"/>
</dbReference>
<dbReference type="EMBL" id="SDWY01000005">
    <property type="protein sequence ID" value="MDN6900938.1"/>
    <property type="molecule type" value="Genomic_DNA"/>
</dbReference>
<proteinExistence type="predicted"/>
<evidence type="ECO:0000259" key="1">
    <source>
        <dbReference type="PROSITE" id="PS50943"/>
    </source>
</evidence>
<accession>A0AAJ1VMT2</accession>
<dbReference type="GO" id="GO:0003677">
    <property type="term" value="F:DNA binding"/>
    <property type="evidence" value="ECO:0007669"/>
    <property type="project" value="InterPro"/>
</dbReference>
<gene>
    <name evidence="2" type="ORF">EVC35_08070</name>
</gene>
<dbReference type="CDD" id="cd00093">
    <property type="entry name" value="HTH_XRE"/>
    <property type="match status" value="1"/>
</dbReference>
<reference evidence="2" key="1">
    <citation type="submission" date="2019-01" db="EMBL/GenBank/DDBJ databases">
        <title>Oenococcus sicerae UCMA17102.</title>
        <authorList>
            <person name="Cousin F.J."/>
            <person name="Le Guellec R."/>
            <person name="Cretenet M."/>
        </authorList>
    </citation>
    <scope>NUCLEOTIDE SEQUENCE</scope>
    <source>
        <strain evidence="2">UCMA17102</strain>
    </source>
</reference>
<dbReference type="SUPFAM" id="SSF47413">
    <property type="entry name" value="lambda repressor-like DNA-binding domains"/>
    <property type="match status" value="1"/>
</dbReference>